<reference evidence="1 2" key="1">
    <citation type="submission" date="2020-09" db="EMBL/GenBank/DDBJ databases">
        <title>Draft genome of Gelidibacter salicanalis PAMC21136.</title>
        <authorList>
            <person name="Park H."/>
        </authorList>
    </citation>
    <scope>NUCLEOTIDE SEQUENCE [LARGE SCALE GENOMIC DNA]</scope>
    <source>
        <strain evidence="1 2">PAMC21136</strain>
    </source>
</reference>
<protein>
    <submittedName>
        <fullName evidence="1">Uncharacterized protein</fullName>
    </submittedName>
</protein>
<comment type="caution">
    <text evidence="1">The sequence shown here is derived from an EMBL/GenBank/DDBJ whole genome shotgun (WGS) entry which is preliminary data.</text>
</comment>
<proteinExistence type="predicted"/>
<dbReference type="EMBL" id="JAEHJZ010000023">
    <property type="protein sequence ID" value="MBJ7881029.1"/>
    <property type="molecule type" value="Genomic_DNA"/>
</dbReference>
<gene>
    <name evidence="1" type="ORF">JEM65_10280</name>
</gene>
<accession>A0A934KNM7</accession>
<dbReference type="AlphaFoldDB" id="A0A934KNM7"/>
<organism evidence="1 2">
    <name type="scientific">Gelidibacter salicanalis</name>
    <dbReference type="NCBI Taxonomy" id="291193"/>
    <lineage>
        <taxon>Bacteria</taxon>
        <taxon>Pseudomonadati</taxon>
        <taxon>Bacteroidota</taxon>
        <taxon>Flavobacteriia</taxon>
        <taxon>Flavobacteriales</taxon>
        <taxon>Flavobacteriaceae</taxon>
        <taxon>Gelidibacter</taxon>
    </lineage>
</organism>
<sequence length="226" mass="26187">MKHILFFFILLTFSCSKEKSVLLPEITNATITQVTDVSPAYLFYDETKTDSIEMNRGNLISTTNWLVNVDKRLTLDQVIPRIIMLQNKKRDAEVHKNENAKNFYTCNDTSIKNLGFLEFTNVIYKTDYVSPNVASDYENPREHRIILDFSSSQDIKLVTILKDSILKKSTLQTLKDDIENLPQEGSYELILNINDKLTFQDYISFKSILSKIDSSKITLNENEFIY</sequence>
<evidence type="ECO:0000313" key="1">
    <source>
        <dbReference type="EMBL" id="MBJ7881029.1"/>
    </source>
</evidence>
<dbReference type="RefSeq" id="WP_199599126.1">
    <property type="nucleotide sequence ID" value="NZ_JAEHJZ010000023.1"/>
</dbReference>
<evidence type="ECO:0000313" key="2">
    <source>
        <dbReference type="Proteomes" id="UP000662373"/>
    </source>
</evidence>
<keyword evidence="2" id="KW-1185">Reference proteome</keyword>
<name>A0A934KNM7_9FLAO</name>
<dbReference type="Proteomes" id="UP000662373">
    <property type="component" value="Unassembled WGS sequence"/>
</dbReference>